<reference evidence="2" key="1">
    <citation type="thesis" date="2020" institute="ProQuest LLC" country="789 East Eisenhower Parkway, Ann Arbor, MI, USA">
        <title>Comparative Genomics and Chromosome Evolution.</title>
        <authorList>
            <person name="Mudd A.B."/>
        </authorList>
    </citation>
    <scope>NUCLEOTIDE SEQUENCE</scope>
    <source>
        <strain evidence="2">237g6f4</strain>
        <tissue evidence="2">Blood</tissue>
    </source>
</reference>
<comment type="caution">
    <text evidence="2">The sequence shown here is derived from an EMBL/GenBank/DDBJ whole genome shotgun (WGS) entry which is preliminary data.</text>
</comment>
<evidence type="ECO:0000313" key="3">
    <source>
        <dbReference type="Proteomes" id="UP000824782"/>
    </source>
</evidence>
<dbReference type="AlphaFoldDB" id="A0AAV7AUZ2"/>
<proteinExistence type="predicted"/>
<dbReference type="SUPFAM" id="SSF48726">
    <property type="entry name" value="Immunoglobulin"/>
    <property type="match status" value="1"/>
</dbReference>
<feature type="chain" id="PRO_5043350072" evidence="1">
    <location>
        <begin position="20"/>
        <end position="205"/>
    </location>
</feature>
<gene>
    <name evidence="2" type="ORF">GDO81_015957</name>
</gene>
<organism evidence="2 3">
    <name type="scientific">Engystomops pustulosus</name>
    <name type="common">Tungara frog</name>
    <name type="synonym">Physalaemus pustulosus</name>
    <dbReference type="NCBI Taxonomy" id="76066"/>
    <lineage>
        <taxon>Eukaryota</taxon>
        <taxon>Metazoa</taxon>
        <taxon>Chordata</taxon>
        <taxon>Craniata</taxon>
        <taxon>Vertebrata</taxon>
        <taxon>Euteleostomi</taxon>
        <taxon>Amphibia</taxon>
        <taxon>Batrachia</taxon>
        <taxon>Anura</taxon>
        <taxon>Neobatrachia</taxon>
        <taxon>Hyloidea</taxon>
        <taxon>Leptodactylidae</taxon>
        <taxon>Leiuperinae</taxon>
        <taxon>Engystomops</taxon>
    </lineage>
</organism>
<dbReference type="Proteomes" id="UP000824782">
    <property type="component" value="Unassembled WGS sequence"/>
</dbReference>
<dbReference type="EMBL" id="WNYA01000007">
    <property type="protein sequence ID" value="KAG8563165.1"/>
    <property type="molecule type" value="Genomic_DNA"/>
</dbReference>
<accession>A0AAV7AUZ2</accession>
<evidence type="ECO:0000313" key="2">
    <source>
        <dbReference type="EMBL" id="KAG8563165.1"/>
    </source>
</evidence>
<feature type="non-terminal residue" evidence="2">
    <location>
        <position position="205"/>
    </location>
</feature>
<protein>
    <submittedName>
        <fullName evidence="2">Uncharacterized protein</fullName>
    </submittedName>
</protein>
<evidence type="ECO:0000256" key="1">
    <source>
        <dbReference type="SAM" id="SignalP"/>
    </source>
</evidence>
<name>A0AAV7AUZ2_ENGPU</name>
<keyword evidence="3" id="KW-1185">Reference proteome</keyword>
<dbReference type="Gene3D" id="2.60.40.10">
    <property type="entry name" value="Immunoglobulins"/>
    <property type="match status" value="1"/>
</dbReference>
<keyword evidence="1" id="KW-0732">Signal</keyword>
<feature type="signal peptide" evidence="1">
    <location>
        <begin position="1"/>
        <end position="19"/>
    </location>
</feature>
<dbReference type="InterPro" id="IPR036179">
    <property type="entry name" value="Ig-like_dom_sf"/>
</dbReference>
<dbReference type="InterPro" id="IPR013783">
    <property type="entry name" value="Ig-like_fold"/>
</dbReference>
<sequence length="205" mass="23164">MSLLLSLGVVVLGFHHLQSLPGSWPQHYHAARFGGEHRLMCPLEIENITWIVPQHTRKTVMKDSTPQKTLHMQNLRHPDTGLYTCTNAKAQNQNYSQYLLIDAGHSALKISCTIDSYGSSVLHCSVRKPFNSPSLLRAKSNSSTVDQEWKTLKIPQNGNQLFVFEVPLPEFCASEEQVDPINVFVEVMSSDEYMSGHGSYYMRDI</sequence>